<organism evidence="2 3">
    <name type="scientific">Comamonas resistens</name>
    <dbReference type="NCBI Taxonomy" id="3046670"/>
    <lineage>
        <taxon>Bacteria</taxon>
        <taxon>Pseudomonadati</taxon>
        <taxon>Pseudomonadota</taxon>
        <taxon>Betaproteobacteria</taxon>
        <taxon>Burkholderiales</taxon>
        <taxon>Comamonadaceae</taxon>
        <taxon>Comamonas</taxon>
    </lineage>
</organism>
<proteinExistence type="predicted"/>
<name>A0ABY8SQF8_9BURK</name>
<evidence type="ECO:0000313" key="3">
    <source>
        <dbReference type="Proteomes" id="UP001240697"/>
    </source>
</evidence>
<evidence type="ECO:0000256" key="1">
    <source>
        <dbReference type="SAM" id="MobiDB-lite"/>
    </source>
</evidence>
<evidence type="ECO:0008006" key="4">
    <source>
        <dbReference type="Google" id="ProtNLM"/>
    </source>
</evidence>
<dbReference type="RefSeq" id="WP_283486089.1">
    <property type="nucleotide sequence ID" value="NZ_CP125947.1"/>
</dbReference>
<reference evidence="2 3" key="1">
    <citation type="submission" date="2023-05" db="EMBL/GenBank/DDBJ databases">
        <authorList>
            <person name="Yin Y."/>
            <person name="Lu Z."/>
        </authorList>
    </citation>
    <scope>NUCLEOTIDE SEQUENCE [LARGE SCALE GENOMIC DNA]</scope>
    <source>
        <strain evidence="2 3">ZM22</strain>
    </source>
</reference>
<accession>A0ABY8SQF8</accession>
<gene>
    <name evidence="2" type="ORF">QMY55_21235</name>
</gene>
<dbReference type="EMBL" id="CP125947">
    <property type="protein sequence ID" value="WHS64980.1"/>
    <property type="molecule type" value="Genomic_DNA"/>
</dbReference>
<sequence length="120" mass="13860">MRRLLQLNLHPIHTTTAPQQGLQQAVVRALELRHTEVLRHLGSNRQSAEFASVLATLPARQRDDALSLLEPRQRESVLMHLPRQAQKQWHGASTSPAPRRRARTRPSLWLRGLYRSLRQD</sequence>
<dbReference type="SUPFAM" id="SSF158791">
    <property type="entry name" value="MgtE N-terminal domain-like"/>
    <property type="match status" value="1"/>
</dbReference>
<evidence type="ECO:0000313" key="2">
    <source>
        <dbReference type="EMBL" id="WHS64980.1"/>
    </source>
</evidence>
<dbReference type="Proteomes" id="UP001240697">
    <property type="component" value="Chromosome"/>
</dbReference>
<feature type="region of interest" description="Disordered" evidence="1">
    <location>
        <begin position="80"/>
        <end position="106"/>
    </location>
</feature>
<keyword evidence="3" id="KW-1185">Reference proteome</keyword>
<protein>
    <recommendedName>
        <fullName evidence="4">Magnesium transporter MgtE intracellular domain-containing protein</fullName>
    </recommendedName>
</protein>